<dbReference type="PRINTS" id="PR00455">
    <property type="entry name" value="HTHTETR"/>
</dbReference>
<reference evidence="6 7" key="1">
    <citation type="submission" date="2018-09" db="EMBL/GenBank/DDBJ databases">
        <title>The draft genome of Acinetobacter sp. strains.</title>
        <authorList>
            <person name="Qin J."/>
            <person name="Feng Y."/>
            <person name="Zong Z."/>
        </authorList>
    </citation>
    <scope>NUCLEOTIDE SEQUENCE [LARGE SCALE GENOMIC DNA]</scope>
    <source>
        <strain evidence="6 7">WCHAc060005</strain>
    </source>
</reference>
<dbReference type="Pfam" id="PF00440">
    <property type="entry name" value="TetR_N"/>
    <property type="match status" value="1"/>
</dbReference>
<dbReference type="InterPro" id="IPR001647">
    <property type="entry name" value="HTH_TetR"/>
</dbReference>
<protein>
    <submittedName>
        <fullName evidence="6">TetR family transcriptional regulator</fullName>
    </submittedName>
</protein>
<dbReference type="Gene3D" id="1.10.357.10">
    <property type="entry name" value="Tetracycline Repressor, domain 2"/>
    <property type="match status" value="1"/>
</dbReference>
<keyword evidence="3" id="KW-0804">Transcription</keyword>
<dbReference type="PANTHER" id="PTHR47506:SF1">
    <property type="entry name" value="HTH-TYPE TRANSCRIPTIONAL REGULATOR YJDC"/>
    <property type="match status" value="1"/>
</dbReference>
<keyword evidence="7" id="KW-1185">Reference proteome</keyword>
<dbReference type="Proteomes" id="UP000280271">
    <property type="component" value="Unassembled WGS sequence"/>
</dbReference>
<accession>A0ABX9TZ45</accession>
<sequence>MSTEKELNGNIRGRRSRKEILDVAVRLMAEKGYAATSVSTLCQETGLPKSAIYHHFQSKSGLLSAVMEHNANLFFNEMKQAHMNAPKEGEPLELLNWYLQSTGTVFLAHTDFLKLHLILVMSAEAPEISEMITKVRYNGRMYMKYMILSSFNQQTMTMSEMMADKLSYFAIAGFDGIVVEKQANAAYSFESALALLAESLALLGKKYAH</sequence>
<keyword evidence="1" id="KW-0805">Transcription regulation</keyword>
<dbReference type="EMBL" id="RCHC01000002">
    <property type="protein sequence ID" value="RLL23933.1"/>
    <property type="molecule type" value="Genomic_DNA"/>
</dbReference>
<feature type="DNA-binding region" description="H-T-H motif" evidence="4">
    <location>
        <begin position="37"/>
        <end position="56"/>
    </location>
</feature>
<name>A0ABX9TZ45_9GAMM</name>
<evidence type="ECO:0000313" key="6">
    <source>
        <dbReference type="EMBL" id="RLL23933.1"/>
    </source>
</evidence>
<dbReference type="InterPro" id="IPR009057">
    <property type="entry name" value="Homeodomain-like_sf"/>
</dbReference>
<evidence type="ECO:0000256" key="3">
    <source>
        <dbReference type="ARBA" id="ARBA00023163"/>
    </source>
</evidence>
<dbReference type="RefSeq" id="WP_120373890.1">
    <property type="nucleotide sequence ID" value="NZ_RCHC01000002.1"/>
</dbReference>
<feature type="domain" description="HTH tetR-type" evidence="5">
    <location>
        <begin position="14"/>
        <end position="74"/>
    </location>
</feature>
<organism evidence="6 7">
    <name type="scientific">Acinetobacter chengduensis</name>
    <dbReference type="NCBI Taxonomy" id="2420890"/>
    <lineage>
        <taxon>Bacteria</taxon>
        <taxon>Pseudomonadati</taxon>
        <taxon>Pseudomonadota</taxon>
        <taxon>Gammaproteobacteria</taxon>
        <taxon>Moraxellales</taxon>
        <taxon>Moraxellaceae</taxon>
        <taxon>Acinetobacter</taxon>
    </lineage>
</organism>
<evidence type="ECO:0000256" key="4">
    <source>
        <dbReference type="PROSITE-ProRule" id="PRU00335"/>
    </source>
</evidence>
<dbReference type="PANTHER" id="PTHR47506">
    <property type="entry name" value="TRANSCRIPTIONAL REGULATORY PROTEIN"/>
    <property type="match status" value="1"/>
</dbReference>
<dbReference type="SUPFAM" id="SSF46689">
    <property type="entry name" value="Homeodomain-like"/>
    <property type="match status" value="1"/>
</dbReference>
<proteinExistence type="predicted"/>
<dbReference type="PROSITE" id="PS50977">
    <property type="entry name" value="HTH_TETR_2"/>
    <property type="match status" value="1"/>
</dbReference>
<keyword evidence="2 4" id="KW-0238">DNA-binding</keyword>
<evidence type="ECO:0000259" key="5">
    <source>
        <dbReference type="PROSITE" id="PS50977"/>
    </source>
</evidence>
<evidence type="ECO:0000256" key="1">
    <source>
        <dbReference type="ARBA" id="ARBA00023015"/>
    </source>
</evidence>
<comment type="caution">
    <text evidence="6">The sequence shown here is derived from an EMBL/GenBank/DDBJ whole genome shotgun (WGS) entry which is preliminary data.</text>
</comment>
<gene>
    <name evidence="6" type="ORF">D9K81_02035</name>
</gene>
<evidence type="ECO:0000313" key="7">
    <source>
        <dbReference type="Proteomes" id="UP000280271"/>
    </source>
</evidence>
<evidence type="ECO:0000256" key="2">
    <source>
        <dbReference type="ARBA" id="ARBA00023125"/>
    </source>
</evidence>